<feature type="coiled-coil region" evidence="1">
    <location>
        <begin position="170"/>
        <end position="197"/>
    </location>
</feature>
<accession>A0A8H2WPX2</accession>
<comment type="caution">
    <text evidence="2">The sequence shown here is derived from an EMBL/GenBank/DDBJ whole genome shotgun (WGS) entry which is preliminary data.</text>
</comment>
<evidence type="ECO:0000313" key="3">
    <source>
        <dbReference type="Proteomes" id="UP000663831"/>
    </source>
</evidence>
<dbReference type="Proteomes" id="UP000663831">
    <property type="component" value="Unassembled WGS sequence"/>
</dbReference>
<dbReference type="AlphaFoldDB" id="A0A8H2WPX2"/>
<name>A0A8H2WPX2_9AGAM</name>
<protein>
    <submittedName>
        <fullName evidence="2">Uncharacterized protein</fullName>
    </submittedName>
</protein>
<organism evidence="2 3">
    <name type="scientific">Rhizoctonia solani</name>
    <dbReference type="NCBI Taxonomy" id="456999"/>
    <lineage>
        <taxon>Eukaryota</taxon>
        <taxon>Fungi</taxon>
        <taxon>Dikarya</taxon>
        <taxon>Basidiomycota</taxon>
        <taxon>Agaricomycotina</taxon>
        <taxon>Agaricomycetes</taxon>
        <taxon>Cantharellales</taxon>
        <taxon>Ceratobasidiaceae</taxon>
        <taxon>Rhizoctonia</taxon>
    </lineage>
</organism>
<keyword evidence="1" id="KW-0175">Coiled coil</keyword>
<gene>
    <name evidence="2" type="ORF">RDB_LOCUS10755</name>
</gene>
<proteinExistence type="predicted"/>
<sequence length="314" mass="36177">MSSHHEGQHTLTASDLDRAVEENVANLGNSILETKNYFDKISTKLRELSSILKPPPSWLEWLGLTSRLGAWEPITEWTSISNDYDALVRESKKLATTIACRVKYFREDIIPSLIDQNRSLSNKKYQLENFIKETDEIEYKANALSEGFSMIPRRINRFHQFWREQFSDSNDSTNNQVKKLVERIDDLRTKIENNERERHEAWRSFSSVTPGVASELTRDNIVLAALDMLGEEILVLLLKVIFGVNVVITEGQTCVRGFWRELVDKSEECKELQLKGTDLKYFIEGYLNIHELCTEEVCNRLKGIANIWASVGIC</sequence>
<evidence type="ECO:0000313" key="2">
    <source>
        <dbReference type="EMBL" id="CAE6394777.1"/>
    </source>
</evidence>
<dbReference type="EMBL" id="CAJMWV010000417">
    <property type="protein sequence ID" value="CAE6394777.1"/>
    <property type="molecule type" value="Genomic_DNA"/>
</dbReference>
<evidence type="ECO:0000256" key="1">
    <source>
        <dbReference type="SAM" id="Coils"/>
    </source>
</evidence>
<dbReference type="OrthoDB" id="3249650at2759"/>
<reference evidence="2" key="1">
    <citation type="submission" date="2021-01" db="EMBL/GenBank/DDBJ databases">
        <authorList>
            <person name="Kaushik A."/>
        </authorList>
    </citation>
    <scope>NUCLEOTIDE SEQUENCE</scope>
    <source>
        <strain evidence="2">AG3-1AP</strain>
    </source>
</reference>